<comment type="caution">
    <text evidence="3">The sequence shown here is derived from an EMBL/GenBank/DDBJ whole genome shotgun (WGS) entry which is preliminary data.</text>
</comment>
<feature type="chain" id="PRO_5040889084" evidence="1">
    <location>
        <begin position="25"/>
        <end position="96"/>
    </location>
</feature>
<dbReference type="InterPro" id="IPR003583">
    <property type="entry name" value="Hlx-hairpin-Hlx_DNA-bd_motif"/>
</dbReference>
<dbReference type="AlphaFoldDB" id="A0A9X2HUA5"/>
<name>A0A9X2HUA5_9GAMM</name>
<keyword evidence="1" id="KW-0732">Signal</keyword>
<reference evidence="3" key="1">
    <citation type="submission" date="2022-05" db="EMBL/GenBank/DDBJ databases">
        <authorList>
            <person name="Sun H.-N."/>
        </authorList>
    </citation>
    <scope>NUCLEOTIDE SEQUENCE</scope>
    <source>
        <strain evidence="3">HB14</strain>
    </source>
</reference>
<dbReference type="GO" id="GO:0015627">
    <property type="term" value="C:type II protein secretion system complex"/>
    <property type="evidence" value="ECO:0007669"/>
    <property type="project" value="TreeGrafter"/>
</dbReference>
<dbReference type="Gene3D" id="1.10.150.280">
    <property type="entry name" value="AF1531-like domain"/>
    <property type="match status" value="1"/>
</dbReference>
<feature type="domain" description="Helix-hairpin-helix DNA-binding motif class 1" evidence="2">
    <location>
        <begin position="73"/>
        <end position="92"/>
    </location>
</feature>
<dbReference type="EMBL" id="JAMFTH010000001">
    <property type="protein sequence ID" value="MCP8898360.1"/>
    <property type="molecule type" value="Genomic_DNA"/>
</dbReference>
<evidence type="ECO:0000259" key="2">
    <source>
        <dbReference type="SMART" id="SM00278"/>
    </source>
</evidence>
<dbReference type="SUPFAM" id="SSF47781">
    <property type="entry name" value="RuvA domain 2-like"/>
    <property type="match status" value="1"/>
</dbReference>
<keyword evidence="4" id="KW-1185">Reference proteome</keyword>
<dbReference type="GO" id="GO:0006281">
    <property type="term" value="P:DNA repair"/>
    <property type="evidence" value="ECO:0007669"/>
    <property type="project" value="InterPro"/>
</dbReference>
<evidence type="ECO:0000313" key="3">
    <source>
        <dbReference type="EMBL" id="MCP8898360.1"/>
    </source>
</evidence>
<organism evidence="3 4">
    <name type="scientific">Gilvimarinus xylanilyticus</name>
    <dbReference type="NCBI Taxonomy" id="2944139"/>
    <lineage>
        <taxon>Bacteria</taxon>
        <taxon>Pseudomonadati</taxon>
        <taxon>Pseudomonadota</taxon>
        <taxon>Gammaproteobacteria</taxon>
        <taxon>Cellvibrionales</taxon>
        <taxon>Cellvibrionaceae</taxon>
        <taxon>Gilvimarinus</taxon>
    </lineage>
</organism>
<proteinExistence type="predicted"/>
<gene>
    <name evidence="3" type="ORF">M6D89_03490</name>
</gene>
<dbReference type="Proteomes" id="UP001139319">
    <property type="component" value="Unassembled WGS sequence"/>
</dbReference>
<accession>A0A9X2HUA5</accession>
<dbReference type="RefSeq" id="WP_253966640.1">
    <property type="nucleotide sequence ID" value="NZ_JAMFTH010000001.1"/>
</dbReference>
<dbReference type="SMART" id="SM00278">
    <property type="entry name" value="HhH1"/>
    <property type="match status" value="2"/>
</dbReference>
<evidence type="ECO:0000313" key="4">
    <source>
        <dbReference type="Proteomes" id="UP001139319"/>
    </source>
</evidence>
<dbReference type="InterPro" id="IPR051675">
    <property type="entry name" value="Endo/Exo/Phosphatase_dom_1"/>
</dbReference>
<dbReference type="NCBIfam" id="TIGR00426">
    <property type="entry name" value="competence protein ComEA helix-hairpin-helix repeat region"/>
    <property type="match status" value="1"/>
</dbReference>
<dbReference type="GO" id="GO:0003677">
    <property type="term" value="F:DNA binding"/>
    <property type="evidence" value="ECO:0007669"/>
    <property type="project" value="InterPro"/>
</dbReference>
<dbReference type="PANTHER" id="PTHR21180:SF32">
    <property type="entry name" value="ENDONUCLEASE_EXONUCLEASE_PHOSPHATASE FAMILY DOMAIN-CONTAINING PROTEIN 1"/>
    <property type="match status" value="1"/>
</dbReference>
<evidence type="ECO:0000256" key="1">
    <source>
        <dbReference type="SAM" id="SignalP"/>
    </source>
</evidence>
<dbReference type="Pfam" id="PF12836">
    <property type="entry name" value="HHH_3"/>
    <property type="match status" value="1"/>
</dbReference>
<sequence length="96" mass="10416">MHKLMSYLLLIFSVSLFAPTLVSADEAMEKPAETINVNTADAETLTELNGIGDSKASAIVEWREDNGPFESPEDLLAVNGIGEATLEDIESRISFN</sequence>
<protein>
    <submittedName>
        <fullName evidence="3">Helix-hairpin-helix domain-containing protein</fullName>
    </submittedName>
</protein>
<dbReference type="InterPro" id="IPR010994">
    <property type="entry name" value="RuvA_2-like"/>
</dbReference>
<feature type="signal peptide" evidence="1">
    <location>
        <begin position="1"/>
        <end position="24"/>
    </location>
</feature>
<dbReference type="PANTHER" id="PTHR21180">
    <property type="entry name" value="ENDONUCLEASE/EXONUCLEASE/PHOSPHATASE FAMILY DOMAIN-CONTAINING PROTEIN 1"/>
    <property type="match status" value="1"/>
</dbReference>
<dbReference type="GO" id="GO:0015628">
    <property type="term" value="P:protein secretion by the type II secretion system"/>
    <property type="evidence" value="ECO:0007669"/>
    <property type="project" value="TreeGrafter"/>
</dbReference>
<dbReference type="InterPro" id="IPR004509">
    <property type="entry name" value="Competence_ComEA_HhH"/>
</dbReference>
<feature type="domain" description="Helix-hairpin-helix DNA-binding motif class 1" evidence="2">
    <location>
        <begin position="43"/>
        <end position="62"/>
    </location>
</feature>
<reference evidence="3" key="2">
    <citation type="submission" date="2023-01" db="EMBL/GenBank/DDBJ databases">
        <title>Gilvimarinus xylanilyticus HB14 isolated from Caulerpa lentillifera aquaculture base in Hainan, China.</title>
        <authorList>
            <person name="Zhang Y.-J."/>
        </authorList>
    </citation>
    <scope>NUCLEOTIDE SEQUENCE</scope>
    <source>
        <strain evidence="3">HB14</strain>
    </source>
</reference>